<name>A0A6H5G7S8_9HEMI</name>
<gene>
    <name evidence="1" type="ORF">NTEN_LOCUS5133</name>
</gene>
<accession>A0A6H5G7S8</accession>
<organism evidence="1 2">
    <name type="scientific">Nesidiocoris tenuis</name>
    <dbReference type="NCBI Taxonomy" id="355587"/>
    <lineage>
        <taxon>Eukaryota</taxon>
        <taxon>Metazoa</taxon>
        <taxon>Ecdysozoa</taxon>
        <taxon>Arthropoda</taxon>
        <taxon>Hexapoda</taxon>
        <taxon>Insecta</taxon>
        <taxon>Pterygota</taxon>
        <taxon>Neoptera</taxon>
        <taxon>Paraneoptera</taxon>
        <taxon>Hemiptera</taxon>
        <taxon>Heteroptera</taxon>
        <taxon>Panheteroptera</taxon>
        <taxon>Cimicomorpha</taxon>
        <taxon>Miridae</taxon>
        <taxon>Dicyphina</taxon>
        <taxon>Nesidiocoris</taxon>
    </lineage>
</organism>
<evidence type="ECO:0000313" key="2">
    <source>
        <dbReference type="Proteomes" id="UP000479000"/>
    </source>
</evidence>
<feature type="non-terminal residue" evidence="1">
    <location>
        <position position="52"/>
    </location>
</feature>
<dbReference type="Proteomes" id="UP000479000">
    <property type="component" value="Unassembled WGS sequence"/>
</dbReference>
<protein>
    <submittedName>
        <fullName evidence="1">Uncharacterized protein</fullName>
    </submittedName>
</protein>
<dbReference type="AlphaFoldDB" id="A0A6H5G7S8"/>
<evidence type="ECO:0000313" key="1">
    <source>
        <dbReference type="EMBL" id="CAA9998850.1"/>
    </source>
</evidence>
<proteinExistence type="predicted"/>
<reference evidence="1 2" key="1">
    <citation type="submission" date="2020-02" db="EMBL/GenBank/DDBJ databases">
        <authorList>
            <person name="Ferguson B K."/>
        </authorList>
    </citation>
    <scope>NUCLEOTIDE SEQUENCE [LARGE SCALE GENOMIC DNA]</scope>
</reference>
<dbReference type="EMBL" id="CADCXU010007429">
    <property type="protein sequence ID" value="CAA9998850.1"/>
    <property type="molecule type" value="Genomic_DNA"/>
</dbReference>
<sequence length="52" mass="5890">MTSYSSSSAFGHTALLRSYFRVASRQESEGRHRICGTNILACRRWPAIISRT</sequence>
<keyword evidence="2" id="KW-1185">Reference proteome</keyword>